<dbReference type="EMBL" id="CP017818">
    <property type="protein sequence ID" value="APA09494.1"/>
    <property type="molecule type" value="Genomic_DNA"/>
</dbReference>
<gene>
    <name evidence="3" type="ORF">sscle_05g042640</name>
</gene>
<sequence length="489" mass="55931">MDPLSMSARISGLISILSFIAGRSCKYVKSARRSVQEVKKLVDEMTNLYGILNQLRLVVSRFDDESIPSITQSQNIDACRTLLNKIEERLDKADPSHLKSQNRVLTGKISTLGRALYWPFNVSETKALIDDIRTQKPTFMLGLQVDEMNMLLDALGDRKSQGLEIEAIHKKQKEIIKWIAPYDPSQRHQEVATKLRQPGTGQWFFKGDQFSYWWSSKASRLWLSSTVSCIFEQLGDGLAFFYCDYKDPRTHDPLNILGSLVKQLALADRRGFAELENYWVDHCPNKDIGPSSRISAEQLCHLLQDISRYFDNVHLVIDALDECGDSRSNTARILAKLNASKDSNVKIILTSRPEPDIEQYLAGFARVPISAHRNDLELYVHSEMQRREDNDLLFIEDQKLKEELAQRLVNEAQGMLSVNPSDKKMDRDVIPAKKNILKRCSSLVRKTSEGGPFDTRIELAHFTVREFLLLKVLDDPYASYRMSQDYHNA</sequence>
<accession>A0A1D9Q3G6</accession>
<dbReference type="InterPro" id="IPR056884">
    <property type="entry name" value="NPHP3-like_N"/>
</dbReference>
<dbReference type="OrthoDB" id="1577640at2759"/>
<evidence type="ECO:0000259" key="2">
    <source>
        <dbReference type="Pfam" id="PF24883"/>
    </source>
</evidence>
<dbReference type="InterPro" id="IPR027417">
    <property type="entry name" value="P-loop_NTPase"/>
</dbReference>
<organism evidence="3 4">
    <name type="scientific">Sclerotinia sclerotiorum (strain ATCC 18683 / 1980 / Ss-1)</name>
    <name type="common">White mold</name>
    <name type="synonym">Whetzelinia sclerotiorum</name>
    <dbReference type="NCBI Taxonomy" id="665079"/>
    <lineage>
        <taxon>Eukaryota</taxon>
        <taxon>Fungi</taxon>
        <taxon>Dikarya</taxon>
        <taxon>Ascomycota</taxon>
        <taxon>Pezizomycotina</taxon>
        <taxon>Leotiomycetes</taxon>
        <taxon>Helotiales</taxon>
        <taxon>Sclerotiniaceae</taxon>
        <taxon>Sclerotinia</taxon>
    </lineage>
</organism>
<dbReference type="VEuPathDB" id="FungiDB:sscle_05g042640"/>
<proteinExistence type="predicted"/>
<evidence type="ECO:0000313" key="3">
    <source>
        <dbReference type="EMBL" id="APA09494.1"/>
    </source>
</evidence>
<dbReference type="Proteomes" id="UP000177798">
    <property type="component" value="Chromosome 5"/>
</dbReference>
<protein>
    <recommendedName>
        <fullName evidence="2">Nephrocystin 3-like N-terminal domain-containing protein</fullName>
    </recommendedName>
</protein>
<name>A0A1D9Q3G6_SCLS1</name>
<dbReference type="Pfam" id="PF24883">
    <property type="entry name" value="NPHP3_N"/>
    <property type="match status" value="1"/>
</dbReference>
<dbReference type="AlphaFoldDB" id="A0A1D9Q3G6"/>
<evidence type="ECO:0000256" key="1">
    <source>
        <dbReference type="ARBA" id="ARBA00022737"/>
    </source>
</evidence>
<dbReference type="Gene3D" id="3.40.50.300">
    <property type="entry name" value="P-loop containing nucleotide triphosphate hydrolases"/>
    <property type="match status" value="1"/>
</dbReference>
<keyword evidence="1" id="KW-0677">Repeat</keyword>
<dbReference type="PANTHER" id="PTHR10039">
    <property type="entry name" value="AMELOGENIN"/>
    <property type="match status" value="1"/>
</dbReference>
<reference evidence="4" key="1">
    <citation type="journal article" date="2017" name="Genome Biol. Evol.">
        <title>The complete genome sequence of the phytopathogenic fungus Sclerotinia sclerotiorum reveals insights into the genome architecture of broad host range pathogens.</title>
        <authorList>
            <person name="Derbyshire M."/>
            <person name="Denton-Giles M."/>
            <person name="Hegedus D."/>
            <person name="Seifbarghy S."/>
            <person name="Rollins J."/>
            <person name="van Kan J."/>
            <person name="Seidl M.F."/>
            <person name="Faino L."/>
            <person name="Mbengue M."/>
            <person name="Navaud O."/>
            <person name="Raffaele S."/>
            <person name="Hammond-Kosack K."/>
            <person name="Heard S."/>
            <person name="Oliver R."/>
        </authorList>
    </citation>
    <scope>NUCLEOTIDE SEQUENCE [LARGE SCALE GENOMIC DNA]</scope>
    <source>
        <strain evidence="4">ATCC 18683 / 1980 / Ss-1</strain>
    </source>
</reference>
<evidence type="ECO:0000313" key="4">
    <source>
        <dbReference type="Proteomes" id="UP000177798"/>
    </source>
</evidence>
<dbReference type="PANTHER" id="PTHR10039:SF15">
    <property type="entry name" value="NACHT DOMAIN-CONTAINING PROTEIN"/>
    <property type="match status" value="1"/>
</dbReference>
<feature type="domain" description="Nephrocystin 3-like N-terminal" evidence="2">
    <location>
        <begin position="199"/>
        <end position="352"/>
    </location>
</feature>